<dbReference type="EMBL" id="JAAAHW010006408">
    <property type="protein sequence ID" value="KAF9961617.1"/>
    <property type="molecule type" value="Genomic_DNA"/>
</dbReference>
<accession>A0A9P6J764</accession>
<evidence type="ECO:0000313" key="2">
    <source>
        <dbReference type="Proteomes" id="UP000749646"/>
    </source>
</evidence>
<feature type="non-terminal residue" evidence="1">
    <location>
        <position position="1"/>
    </location>
</feature>
<keyword evidence="2" id="KW-1185">Reference proteome</keyword>
<organism evidence="1 2">
    <name type="scientific">Modicella reniformis</name>
    <dbReference type="NCBI Taxonomy" id="1440133"/>
    <lineage>
        <taxon>Eukaryota</taxon>
        <taxon>Fungi</taxon>
        <taxon>Fungi incertae sedis</taxon>
        <taxon>Mucoromycota</taxon>
        <taxon>Mortierellomycotina</taxon>
        <taxon>Mortierellomycetes</taxon>
        <taxon>Mortierellales</taxon>
        <taxon>Mortierellaceae</taxon>
        <taxon>Modicella</taxon>
    </lineage>
</organism>
<comment type="caution">
    <text evidence="1">The sequence shown here is derived from an EMBL/GenBank/DDBJ whole genome shotgun (WGS) entry which is preliminary data.</text>
</comment>
<sequence length="116" mass="13519">LHLMVPRDSWDQFEEYGIEEPRLTKRNWDEIDDLCYEHASPTVRQSEAFKEARAKAWLRIKEAARIRCLNAQADTRAEVKTRLRMSKSGERTSNSSARDKMLLQSLSLLLLLFALP</sequence>
<gene>
    <name evidence="1" type="ORF">BGZ65_010422</name>
</gene>
<dbReference type="AlphaFoldDB" id="A0A9P6J764"/>
<reference evidence="1" key="1">
    <citation type="journal article" date="2020" name="Fungal Divers.">
        <title>Resolving the Mortierellaceae phylogeny through synthesis of multi-gene phylogenetics and phylogenomics.</title>
        <authorList>
            <person name="Vandepol N."/>
            <person name="Liber J."/>
            <person name="Desiro A."/>
            <person name="Na H."/>
            <person name="Kennedy M."/>
            <person name="Barry K."/>
            <person name="Grigoriev I.V."/>
            <person name="Miller A.N."/>
            <person name="O'Donnell K."/>
            <person name="Stajich J.E."/>
            <person name="Bonito G."/>
        </authorList>
    </citation>
    <scope>NUCLEOTIDE SEQUENCE</scope>
    <source>
        <strain evidence="1">MES-2147</strain>
    </source>
</reference>
<dbReference type="Proteomes" id="UP000749646">
    <property type="component" value="Unassembled WGS sequence"/>
</dbReference>
<evidence type="ECO:0000313" key="1">
    <source>
        <dbReference type="EMBL" id="KAF9961617.1"/>
    </source>
</evidence>
<proteinExistence type="predicted"/>
<protein>
    <submittedName>
        <fullName evidence="1">Uncharacterized protein</fullName>
    </submittedName>
</protein>
<name>A0A9P6J764_9FUNG</name>